<dbReference type="EMBL" id="AEJC01000049">
    <property type="protein sequence ID" value="EKX68946.1"/>
    <property type="molecule type" value="Genomic_DNA"/>
</dbReference>
<evidence type="ECO:0000256" key="2">
    <source>
        <dbReference type="SAM" id="Phobius"/>
    </source>
</evidence>
<comment type="caution">
    <text evidence="3">The sequence shown here is derived from an EMBL/GenBank/DDBJ whole genome shotgun (WGS) entry which is preliminary data.</text>
</comment>
<keyword evidence="2" id="KW-0812">Transmembrane</keyword>
<name>L1L7C7_9ACTN</name>
<proteinExistence type="predicted"/>
<dbReference type="AlphaFoldDB" id="L1L7C7"/>
<protein>
    <submittedName>
        <fullName evidence="3">Uncharacterized protein</fullName>
    </submittedName>
</protein>
<reference evidence="3 4" key="1">
    <citation type="submission" date="2012-11" db="EMBL/GenBank/DDBJ databases">
        <authorList>
            <person name="Huguet-Tapia J.C."/>
            <person name="Durkin A.S."/>
            <person name="Pettis G.S."/>
            <person name="Badger J.H."/>
        </authorList>
    </citation>
    <scope>NUCLEOTIDE SEQUENCE [LARGE SCALE GENOMIC DNA]</scope>
    <source>
        <strain evidence="3 4">91-03</strain>
    </source>
</reference>
<keyword evidence="2" id="KW-0472">Membrane</keyword>
<dbReference type="Proteomes" id="UP000010411">
    <property type="component" value="Unassembled WGS sequence"/>
</dbReference>
<accession>L1L7C7</accession>
<sequence>MTVYIEPLGAAILLVGIVVGYIVYKHTRTSTAPASRGDVVGAIGTAAVVITTLVLLLGGGNKTTTEGENPARETSTSTTR</sequence>
<gene>
    <name evidence="3" type="ORF">STRIP9103_09678</name>
</gene>
<feature type="transmembrane region" description="Helical" evidence="2">
    <location>
        <begin position="39"/>
        <end position="58"/>
    </location>
</feature>
<feature type="compositionally biased region" description="Polar residues" evidence="1">
    <location>
        <begin position="62"/>
        <end position="80"/>
    </location>
</feature>
<keyword evidence="4" id="KW-1185">Reference proteome</keyword>
<keyword evidence="2" id="KW-1133">Transmembrane helix</keyword>
<evidence type="ECO:0000256" key="1">
    <source>
        <dbReference type="SAM" id="MobiDB-lite"/>
    </source>
</evidence>
<feature type="region of interest" description="Disordered" evidence="1">
    <location>
        <begin position="59"/>
        <end position="80"/>
    </location>
</feature>
<dbReference type="RefSeq" id="WP_009296759.1">
    <property type="nucleotide sequence ID" value="NZ_AEJC01000049.1"/>
</dbReference>
<feature type="transmembrane region" description="Helical" evidence="2">
    <location>
        <begin position="7"/>
        <end position="24"/>
    </location>
</feature>
<dbReference type="PATRIC" id="fig|698759.3.peg.518"/>
<evidence type="ECO:0000313" key="4">
    <source>
        <dbReference type="Proteomes" id="UP000010411"/>
    </source>
</evidence>
<evidence type="ECO:0000313" key="3">
    <source>
        <dbReference type="EMBL" id="EKX68946.1"/>
    </source>
</evidence>
<organism evidence="3 4">
    <name type="scientific">Streptomyces ipomoeae 91-03</name>
    <dbReference type="NCBI Taxonomy" id="698759"/>
    <lineage>
        <taxon>Bacteria</taxon>
        <taxon>Bacillati</taxon>
        <taxon>Actinomycetota</taxon>
        <taxon>Actinomycetes</taxon>
        <taxon>Kitasatosporales</taxon>
        <taxon>Streptomycetaceae</taxon>
        <taxon>Streptomyces</taxon>
    </lineage>
</organism>